<dbReference type="GeneID" id="22916243"/>
<proteinExistence type="predicted"/>
<feature type="region of interest" description="Disordered" evidence="1">
    <location>
        <begin position="1"/>
        <end position="28"/>
    </location>
</feature>
<evidence type="ECO:0000313" key="2">
    <source>
        <dbReference type="EMBL" id="EZG43073.1"/>
    </source>
</evidence>
<name>A0A023AXB2_GRENI</name>
<comment type="caution">
    <text evidence="2">The sequence shown here is derived from an EMBL/GenBank/DDBJ whole genome shotgun (WGS) entry which is preliminary data.</text>
</comment>
<sequence length="466" mass="50462">TRPDPTTDTDQDPDQDTDRDRRGRGGARSVSFLMKDAQGVPCAARLCAARGVCVHNFMLALVRGRPWAYFEEIAAPGSRDVGTSTASTNHAVLTRGALWERNAARDTDSPAVQFQALPAANPVHALVCLRVLSFLSVHDLICAAHWLSSLCLKRNSKGQPKGTLDGTSETTPEPGIEQGSRGSEKVARAGPAVSEWRRCVPHIEVYSLRRPLHSTLPLDVTLPLLYIPHRCDRIALSFEWADQGYGNRKGALVAFYLKRRDAAAGAGEAPGSVRASHECARLVAEERVCERLVPAPPGPVDGWSALLERVSEECGTTDDFWGRHAVLDVSVPAELLGARRVREQVELPPAKVQAADCVLLGFVVGGGGGHGLVFDQFHAVTVRFQVLPAGSGPATRRVLGDARTRERLLAFLPRAAQEPLRRTLSAHGCPSRHLLLARDEILHDVTVLDRVDSDVVTGGRTSFDLV</sequence>
<feature type="region of interest" description="Disordered" evidence="1">
    <location>
        <begin position="157"/>
        <end position="189"/>
    </location>
</feature>
<feature type="non-terminal residue" evidence="2">
    <location>
        <position position="1"/>
    </location>
</feature>
<evidence type="ECO:0000256" key="1">
    <source>
        <dbReference type="SAM" id="MobiDB-lite"/>
    </source>
</evidence>
<feature type="non-terminal residue" evidence="2">
    <location>
        <position position="466"/>
    </location>
</feature>
<dbReference type="EMBL" id="AFNH02001453">
    <property type="protein sequence ID" value="EZG43073.1"/>
    <property type="molecule type" value="Genomic_DNA"/>
</dbReference>
<organism evidence="2 3">
    <name type="scientific">Gregarina niphandrodes</name>
    <name type="common">Septate eugregarine</name>
    <dbReference type="NCBI Taxonomy" id="110365"/>
    <lineage>
        <taxon>Eukaryota</taxon>
        <taxon>Sar</taxon>
        <taxon>Alveolata</taxon>
        <taxon>Apicomplexa</taxon>
        <taxon>Conoidasida</taxon>
        <taxon>Gregarinasina</taxon>
        <taxon>Eugregarinorida</taxon>
        <taxon>Gregarinidae</taxon>
        <taxon>Gregarina</taxon>
    </lineage>
</organism>
<protein>
    <submittedName>
        <fullName evidence="2">Uncharacterized protein</fullName>
    </submittedName>
</protein>
<gene>
    <name evidence="2" type="ORF">GNI_190390</name>
</gene>
<dbReference type="Proteomes" id="UP000019763">
    <property type="component" value="Unassembled WGS sequence"/>
</dbReference>
<dbReference type="VEuPathDB" id="CryptoDB:GNI_190390"/>
<reference evidence="2" key="1">
    <citation type="submission" date="2013-12" db="EMBL/GenBank/DDBJ databases">
        <authorList>
            <person name="Omoto C.K."/>
            <person name="Sibley D."/>
            <person name="Venepally P."/>
            <person name="Hadjithomas M."/>
            <person name="Karamycheva S."/>
            <person name="Brunk B."/>
            <person name="Roos D."/>
            <person name="Caler E."/>
            <person name="Lorenzi H."/>
        </authorList>
    </citation>
    <scope>NUCLEOTIDE SEQUENCE</scope>
</reference>
<evidence type="ECO:0000313" key="3">
    <source>
        <dbReference type="Proteomes" id="UP000019763"/>
    </source>
</evidence>
<dbReference type="AlphaFoldDB" id="A0A023AXB2"/>
<dbReference type="RefSeq" id="XP_011133654.1">
    <property type="nucleotide sequence ID" value="XM_011135352.1"/>
</dbReference>
<keyword evidence="3" id="KW-1185">Reference proteome</keyword>
<accession>A0A023AXB2</accession>